<evidence type="ECO:0000313" key="2">
    <source>
        <dbReference type="Proteomes" id="UP000256405"/>
    </source>
</evidence>
<keyword evidence="2" id="KW-1185">Reference proteome</keyword>
<dbReference type="AlphaFoldDB" id="A0A3E0DJA1"/>
<accession>A0A3E0DJA1</accession>
<sequence length="72" mass="8159">MVKISNVFFIGDLNPADYLYSFTNTFSSDTDVKNQYKNQNHLASICLGHFHKVQFSGNMQVLKVAGLVYLLL</sequence>
<evidence type="ECO:0000313" key="1">
    <source>
        <dbReference type="EMBL" id="REG82753.1"/>
    </source>
</evidence>
<gene>
    <name evidence="1" type="ORF">C8N25_12041</name>
</gene>
<comment type="caution">
    <text evidence="1">The sequence shown here is derived from an EMBL/GenBank/DDBJ whole genome shotgun (WGS) entry which is preliminary data.</text>
</comment>
<dbReference type="Proteomes" id="UP000256405">
    <property type="component" value="Unassembled WGS sequence"/>
</dbReference>
<protein>
    <submittedName>
        <fullName evidence="1">Uncharacterized protein</fullName>
    </submittedName>
</protein>
<organism evidence="1 2">
    <name type="scientific">Algoriphagus antarcticus</name>
    <dbReference type="NCBI Taxonomy" id="238540"/>
    <lineage>
        <taxon>Bacteria</taxon>
        <taxon>Pseudomonadati</taxon>
        <taxon>Bacteroidota</taxon>
        <taxon>Cytophagia</taxon>
        <taxon>Cytophagales</taxon>
        <taxon>Cyclobacteriaceae</taxon>
        <taxon>Algoriphagus</taxon>
    </lineage>
</organism>
<proteinExistence type="predicted"/>
<name>A0A3E0DJA1_9BACT</name>
<reference evidence="1 2" key="1">
    <citation type="submission" date="2018-08" db="EMBL/GenBank/DDBJ databases">
        <title>Genomic Encyclopedia of Archaeal and Bacterial Type Strains, Phase II (KMG-II): from individual species to whole genera.</title>
        <authorList>
            <person name="Goeker M."/>
        </authorList>
    </citation>
    <scope>NUCLEOTIDE SEQUENCE [LARGE SCALE GENOMIC DNA]</scope>
    <source>
        <strain evidence="1 2">DSM 15986</strain>
    </source>
</reference>
<dbReference type="EMBL" id="QUNF01000020">
    <property type="protein sequence ID" value="REG82753.1"/>
    <property type="molecule type" value="Genomic_DNA"/>
</dbReference>